<organism evidence="1">
    <name type="scientific">marine sediment metagenome</name>
    <dbReference type="NCBI Taxonomy" id="412755"/>
    <lineage>
        <taxon>unclassified sequences</taxon>
        <taxon>metagenomes</taxon>
        <taxon>ecological metagenomes</taxon>
    </lineage>
</organism>
<evidence type="ECO:0008006" key="2">
    <source>
        <dbReference type="Google" id="ProtNLM"/>
    </source>
</evidence>
<sequence>MNKQKLGKKNFLEVAISIAIVMTFVMPVSSTFESESISDDTTIGIEPYTMQMVKKGETFAISIHVIPSEPVICINVGNLSFNSSLIHANAVTEGDLFDPYETFTSGSIDNVAGNINGIKGTAIPSNVTTDAGILCNISFTAQEEIGTSVLDIDDVVVTNLSGSTISSTIKNDGLVTVVAWSVVLSFSEMSGREDEVVFAEMPDANNGPPADIYDKRKAPWPPGPPYLYAWFNDSLPYPYDFLW</sequence>
<protein>
    <recommendedName>
        <fullName evidence="2">Cohesin domain-containing protein</fullName>
    </recommendedName>
</protein>
<proteinExistence type="predicted"/>
<dbReference type="GO" id="GO:0030246">
    <property type="term" value="F:carbohydrate binding"/>
    <property type="evidence" value="ECO:0007669"/>
    <property type="project" value="InterPro"/>
</dbReference>
<dbReference type="EMBL" id="BARU01030209">
    <property type="protein sequence ID" value="GAH75304.1"/>
    <property type="molecule type" value="Genomic_DNA"/>
</dbReference>
<gene>
    <name evidence="1" type="ORF">S03H2_47976</name>
</gene>
<dbReference type="InterPro" id="IPR008965">
    <property type="entry name" value="CBM2/CBM3_carb-bd_dom_sf"/>
</dbReference>
<accession>X1JAA6</accession>
<evidence type="ECO:0000313" key="1">
    <source>
        <dbReference type="EMBL" id="GAH75304.1"/>
    </source>
</evidence>
<name>X1JAA6_9ZZZZ</name>
<feature type="non-terminal residue" evidence="1">
    <location>
        <position position="243"/>
    </location>
</feature>
<comment type="caution">
    <text evidence="1">The sequence shown here is derived from an EMBL/GenBank/DDBJ whole genome shotgun (WGS) entry which is preliminary data.</text>
</comment>
<dbReference type="SUPFAM" id="SSF49384">
    <property type="entry name" value="Carbohydrate-binding domain"/>
    <property type="match status" value="1"/>
</dbReference>
<reference evidence="1" key="1">
    <citation type="journal article" date="2014" name="Front. Microbiol.">
        <title>High frequency of phylogenetically diverse reductive dehalogenase-homologous genes in deep subseafloor sedimentary metagenomes.</title>
        <authorList>
            <person name="Kawai M."/>
            <person name="Futagami T."/>
            <person name="Toyoda A."/>
            <person name="Takaki Y."/>
            <person name="Nishi S."/>
            <person name="Hori S."/>
            <person name="Arai W."/>
            <person name="Tsubouchi T."/>
            <person name="Morono Y."/>
            <person name="Uchiyama I."/>
            <person name="Ito T."/>
            <person name="Fujiyama A."/>
            <person name="Inagaki F."/>
            <person name="Takami H."/>
        </authorList>
    </citation>
    <scope>NUCLEOTIDE SEQUENCE</scope>
    <source>
        <strain evidence="1">Expedition CK06-06</strain>
    </source>
</reference>
<dbReference type="AlphaFoldDB" id="X1JAA6"/>
<dbReference type="Gene3D" id="2.60.40.680">
    <property type="match status" value="1"/>
</dbReference>